<evidence type="ECO:0000313" key="8">
    <source>
        <dbReference type="Proteomes" id="UP000037510"/>
    </source>
</evidence>
<dbReference type="InterPro" id="IPR036179">
    <property type="entry name" value="Ig-like_dom_sf"/>
</dbReference>
<dbReference type="AlphaFoldDB" id="A0A0L7KXH4"/>
<dbReference type="GO" id="GO:0005911">
    <property type="term" value="C:cell-cell junction"/>
    <property type="evidence" value="ECO:0007669"/>
    <property type="project" value="TreeGrafter"/>
</dbReference>
<name>A0A0L7KXH4_OPEBR</name>
<dbReference type="InterPro" id="IPR013162">
    <property type="entry name" value="CD80_C2-set"/>
</dbReference>
<keyword evidence="4" id="KW-0325">Glycoprotein</keyword>
<comment type="subcellular location">
    <subcellularLocation>
        <location evidence="1">Membrane</location>
        <topology evidence="1">Single-pass type I membrane protein</topology>
    </subcellularLocation>
</comment>
<dbReference type="InterPro" id="IPR013783">
    <property type="entry name" value="Ig-like_fold"/>
</dbReference>
<gene>
    <name evidence="7" type="ORF">OBRU01_19036</name>
</gene>
<evidence type="ECO:0000259" key="6">
    <source>
        <dbReference type="Pfam" id="PF08205"/>
    </source>
</evidence>
<dbReference type="InterPro" id="IPR051275">
    <property type="entry name" value="Cell_adhesion_signaling"/>
</dbReference>
<dbReference type="GO" id="GO:0050839">
    <property type="term" value="F:cell adhesion molecule binding"/>
    <property type="evidence" value="ECO:0007669"/>
    <property type="project" value="TreeGrafter"/>
</dbReference>
<protein>
    <recommendedName>
        <fullName evidence="6">CD80-like immunoglobulin C2-set domain-containing protein</fullName>
    </recommendedName>
</protein>
<keyword evidence="5" id="KW-0393">Immunoglobulin domain</keyword>
<dbReference type="GO" id="GO:0098609">
    <property type="term" value="P:cell-cell adhesion"/>
    <property type="evidence" value="ECO:0007669"/>
    <property type="project" value="TreeGrafter"/>
</dbReference>
<evidence type="ECO:0000256" key="1">
    <source>
        <dbReference type="ARBA" id="ARBA00004479"/>
    </source>
</evidence>
<keyword evidence="2" id="KW-0472">Membrane</keyword>
<feature type="domain" description="CD80-like immunoglobulin C2-set" evidence="6">
    <location>
        <begin position="48"/>
        <end position="124"/>
    </location>
</feature>
<dbReference type="EMBL" id="JTDY01004607">
    <property type="protein sequence ID" value="KOB67957.1"/>
    <property type="molecule type" value="Genomic_DNA"/>
</dbReference>
<evidence type="ECO:0000256" key="4">
    <source>
        <dbReference type="ARBA" id="ARBA00023180"/>
    </source>
</evidence>
<dbReference type="SUPFAM" id="SSF48726">
    <property type="entry name" value="Immunoglobulin"/>
    <property type="match status" value="1"/>
</dbReference>
<dbReference type="STRING" id="104452.A0A0L7KXH4"/>
<evidence type="ECO:0000256" key="2">
    <source>
        <dbReference type="ARBA" id="ARBA00023136"/>
    </source>
</evidence>
<proteinExistence type="predicted"/>
<keyword evidence="8" id="KW-1185">Reference proteome</keyword>
<evidence type="ECO:0000256" key="3">
    <source>
        <dbReference type="ARBA" id="ARBA00023157"/>
    </source>
</evidence>
<reference evidence="7 8" key="1">
    <citation type="journal article" date="2015" name="Genome Biol. Evol.">
        <title>The genome of winter moth (Operophtera brumata) provides a genomic perspective on sexual dimorphism and phenology.</title>
        <authorList>
            <person name="Derks M.F."/>
            <person name="Smit S."/>
            <person name="Salis L."/>
            <person name="Schijlen E."/>
            <person name="Bossers A."/>
            <person name="Mateman C."/>
            <person name="Pijl A.S."/>
            <person name="de Ridder D."/>
            <person name="Groenen M.A."/>
            <person name="Visser M.E."/>
            <person name="Megens H.J."/>
        </authorList>
    </citation>
    <scope>NUCLEOTIDE SEQUENCE [LARGE SCALE GENOMIC DNA]</scope>
    <source>
        <strain evidence="7">WM2013NL</strain>
        <tissue evidence="7">Head and thorax</tissue>
    </source>
</reference>
<evidence type="ECO:0000256" key="5">
    <source>
        <dbReference type="ARBA" id="ARBA00023319"/>
    </source>
</evidence>
<accession>A0A0L7KXH4</accession>
<dbReference type="Pfam" id="PF08205">
    <property type="entry name" value="C2-set_2"/>
    <property type="match status" value="1"/>
</dbReference>
<dbReference type="PANTHER" id="PTHR11640">
    <property type="entry name" value="NEPHRIN"/>
    <property type="match status" value="1"/>
</dbReference>
<evidence type="ECO:0000313" key="7">
    <source>
        <dbReference type="EMBL" id="KOB67957.1"/>
    </source>
</evidence>
<sequence>MAALRYTLHRYQGYMFDLREPAIRSRYARLTVLVPPEPPKILQGSFYSTTEDRNIRLECVSIGGKPPAETFTCQAQNTADRAYRAASIQIEVSAATSTLINMTPKEEHHKQTFTCQAQNTADRAYRAASIQIEVSAATSTLINMTPKEEHHKQTFTCQAQNTADRAYRAASIQIEVSAATSTLINMTPKEEHHKQTFTCQAQNTADRAYRAASIQIEAEL</sequence>
<dbReference type="Proteomes" id="UP000037510">
    <property type="component" value="Unassembled WGS sequence"/>
</dbReference>
<dbReference type="GO" id="GO:0005886">
    <property type="term" value="C:plasma membrane"/>
    <property type="evidence" value="ECO:0007669"/>
    <property type="project" value="TreeGrafter"/>
</dbReference>
<dbReference type="Gene3D" id="2.60.40.10">
    <property type="entry name" value="Immunoglobulins"/>
    <property type="match status" value="2"/>
</dbReference>
<keyword evidence="3" id="KW-1015">Disulfide bond</keyword>
<dbReference type="PANTHER" id="PTHR11640:SF31">
    <property type="entry name" value="IRREGULAR CHIASM C-ROUGHEST PROTEIN-RELATED"/>
    <property type="match status" value="1"/>
</dbReference>
<organism evidence="7 8">
    <name type="scientific">Operophtera brumata</name>
    <name type="common">Winter moth</name>
    <name type="synonym">Phalaena brumata</name>
    <dbReference type="NCBI Taxonomy" id="104452"/>
    <lineage>
        <taxon>Eukaryota</taxon>
        <taxon>Metazoa</taxon>
        <taxon>Ecdysozoa</taxon>
        <taxon>Arthropoda</taxon>
        <taxon>Hexapoda</taxon>
        <taxon>Insecta</taxon>
        <taxon>Pterygota</taxon>
        <taxon>Neoptera</taxon>
        <taxon>Endopterygota</taxon>
        <taxon>Lepidoptera</taxon>
        <taxon>Glossata</taxon>
        <taxon>Ditrysia</taxon>
        <taxon>Geometroidea</taxon>
        <taxon>Geometridae</taxon>
        <taxon>Larentiinae</taxon>
        <taxon>Operophtera</taxon>
    </lineage>
</organism>
<comment type="caution">
    <text evidence="7">The sequence shown here is derived from an EMBL/GenBank/DDBJ whole genome shotgun (WGS) entry which is preliminary data.</text>
</comment>